<sequence>MAERDINEITPEILEYAGKCNESGVINPELYTKYDVKRGLRDINGKGVVAGLTHISDIISSKVVDGKSVPCDGELYYRGISINDIVHGFISEKRFGFEEVAYLLLFGTLPDMTQLKEFKDVLSSYRSLPTNFVRDVIMKAPSNDMMNTLARSVLTLYAYDDKPDDTTIPNVLRQSLMLISVFPMLSVYGYQAYNHYICGDSFYIHNPDPELSTAENILRMLRPDMSYTPMEATVLDLALVLHMDHGGGNNSTFTTHVVSSSGTDTYSTIAAALGSLKGPKHGGANIKVVEMFHDMKEHLTDPKDEEEVRGYLKKLLHKEAFDKKGLIYGMGHAVYSISDPRATIFKAFVEKLAVEKHRESDFELYSMIERLAPEVIGEERRIYKGVSANVDFYSGFVYSMLDLPTKLFTPMFATARIVGWSAHRIEELINSDKIIRPAYKAVQEHLPYVPLEKR</sequence>
<gene>
    <name evidence="7" type="ORF">IAB46_07825</name>
</gene>
<reference evidence="7" key="2">
    <citation type="journal article" date="2021" name="PeerJ">
        <title>Extensive microbial diversity within the chicken gut microbiome revealed by metagenomics and culture.</title>
        <authorList>
            <person name="Gilroy R."/>
            <person name="Ravi A."/>
            <person name="Getino M."/>
            <person name="Pursley I."/>
            <person name="Horton D.L."/>
            <person name="Alikhan N.F."/>
            <person name="Baker D."/>
            <person name="Gharbi K."/>
            <person name="Hall N."/>
            <person name="Watson M."/>
            <person name="Adriaenssens E.M."/>
            <person name="Foster-Nyarko E."/>
            <person name="Jarju S."/>
            <person name="Secka A."/>
            <person name="Antonio M."/>
            <person name="Oren A."/>
            <person name="Chaudhuri R.R."/>
            <person name="La Ragione R."/>
            <person name="Hildebrand F."/>
            <person name="Pallen M.J."/>
        </authorList>
    </citation>
    <scope>NUCLEOTIDE SEQUENCE</scope>
    <source>
        <strain evidence="7">CHK178-757</strain>
    </source>
</reference>
<dbReference type="Pfam" id="PF00285">
    <property type="entry name" value="Citrate_synt"/>
    <property type="match status" value="1"/>
</dbReference>
<dbReference type="InterPro" id="IPR036969">
    <property type="entry name" value="Citrate_synthase_sf"/>
</dbReference>
<dbReference type="PANTHER" id="PTHR11739:SF4">
    <property type="entry name" value="CITRATE SYNTHASE, PEROXISOMAL"/>
    <property type="match status" value="1"/>
</dbReference>
<feature type="active site" evidence="6">
    <location>
        <position position="332"/>
    </location>
</feature>
<reference evidence="7" key="1">
    <citation type="submission" date="2020-10" db="EMBL/GenBank/DDBJ databases">
        <authorList>
            <person name="Gilroy R."/>
        </authorList>
    </citation>
    <scope>NUCLEOTIDE SEQUENCE</scope>
    <source>
        <strain evidence="7">CHK178-757</strain>
    </source>
</reference>
<dbReference type="InterPro" id="IPR016143">
    <property type="entry name" value="Citrate_synth-like_sm_a-sub"/>
</dbReference>
<dbReference type="EMBL" id="DVIT01000028">
    <property type="protein sequence ID" value="HIS47451.1"/>
    <property type="molecule type" value="Genomic_DNA"/>
</dbReference>
<dbReference type="GO" id="GO:0006099">
    <property type="term" value="P:tricarboxylic acid cycle"/>
    <property type="evidence" value="ECO:0007669"/>
    <property type="project" value="InterPro"/>
</dbReference>
<evidence type="ECO:0000256" key="3">
    <source>
        <dbReference type="ARBA" id="ARBA00022679"/>
    </source>
</evidence>
<accession>A0A9D1F4N0</accession>
<dbReference type="NCBIfam" id="NF010635">
    <property type="entry name" value="PRK14032.1"/>
    <property type="match status" value="1"/>
</dbReference>
<evidence type="ECO:0000256" key="6">
    <source>
        <dbReference type="PIRSR" id="PIRSR001369-1"/>
    </source>
</evidence>
<dbReference type="SUPFAM" id="SSF48256">
    <property type="entry name" value="Citrate synthase"/>
    <property type="match status" value="1"/>
</dbReference>
<dbReference type="Gene3D" id="1.10.230.10">
    <property type="entry name" value="Cytochrome P450-Terp, domain 2"/>
    <property type="match status" value="1"/>
</dbReference>
<dbReference type="PANTHER" id="PTHR11739">
    <property type="entry name" value="CITRATE SYNTHASE"/>
    <property type="match status" value="1"/>
</dbReference>
<proteinExistence type="inferred from homology"/>
<dbReference type="GO" id="GO:0005975">
    <property type="term" value="P:carbohydrate metabolic process"/>
    <property type="evidence" value="ECO:0007669"/>
    <property type="project" value="TreeGrafter"/>
</dbReference>
<comment type="similarity">
    <text evidence="2 5">Belongs to the citrate synthase family.</text>
</comment>
<comment type="pathway">
    <text evidence="1">Carbohydrate metabolism; tricarboxylic acid cycle.</text>
</comment>
<dbReference type="InterPro" id="IPR016142">
    <property type="entry name" value="Citrate_synth-like_lrg_a-sub"/>
</dbReference>
<evidence type="ECO:0000256" key="2">
    <source>
        <dbReference type="ARBA" id="ARBA00010566"/>
    </source>
</evidence>
<dbReference type="PIRSF" id="PIRSF001369">
    <property type="entry name" value="Citrate_synth"/>
    <property type="match status" value="1"/>
</dbReference>
<dbReference type="GO" id="GO:0005829">
    <property type="term" value="C:cytosol"/>
    <property type="evidence" value="ECO:0007669"/>
    <property type="project" value="TreeGrafter"/>
</dbReference>
<dbReference type="CDD" id="cd06113">
    <property type="entry name" value="citrate_synt_like_1_2"/>
    <property type="match status" value="1"/>
</dbReference>
<evidence type="ECO:0000313" key="7">
    <source>
        <dbReference type="EMBL" id="HIS47451.1"/>
    </source>
</evidence>
<dbReference type="Proteomes" id="UP000823927">
    <property type="component" value="Unassembled WGS sequence"/>
</dbReference>
<dbReference type="AlphaFoldDB" id="A0A9D1F4N0"/>
<dbReference type="InterPro" id="IPR024176">
    <property type="entry name" value="Citrate_synthase_bac-typ"/>
</dbReference>
<dbReference type="PRINTS" id="PR00143">
    <property type="entry name" value="CITRTSNTHASE"/>
</dbReference>
<protein>
    <recommendedName>
        <fullName evidence="5">Citrate synthase</fullName>
    </recommendedName>
</protein>
<evidence type="ECO:0000313" key="8">
    <source>
        <dbReference type="Proteomes" id="UP000823927"/>
    </source>
</evidence>
<comment type="caution">
    <text evidence="7">The sequence shown here is derived from an EMBL/GenBank/DDBJ whole genome shotgun (WGS) entry which is preliminary data.</text>
</comment>
<dbReference type="GO" id="GO:0036440">
    <property type="term" value="F:citrate synthase activity"/>
    <property type="evidence" value="ECO:0007669"/>
    <property type="project" value="UniProtKB-EC"/>
</dbReference>
<organism evidence="7 8">
    <name type="scientific">Candidatus Scybalocola faecigallinarum</name>
    <dbReference type="NCBI Taxonomy" id="2840941"/>
    <lineage>
        <taxon>Bacteria</taxon>
        <taxon>Bacillati</taxon>
        <taxon>Bacillota</taxon>
        <taxon>Clostridia</taxon>
        <taxon>Lachnospirales</taxon>
        <taxon>Lachnospiraceae</taxon>
        <taxon>Lachnospiraceae incertae sedis</taxon>
        <taxon>Candidatus Scybalocola (ex Gilroy et al. 2021)</taxon>
    </lineage>
</organism>
<dbReference type="Gene3D" id="1.10.580.10">
    <property type="entry name" value="Citrate Synthase, domain 1"/>
    <property type="match status" value="1"/>
</dbReference>
<name>A0A9D1F4N0_9FIRM</name>
<comment type="catalytic activity">
    <reaction evidence="4">
        <text>oxaloacetate + acetyl-CoA + H2O = citrate + CoA + H(+)</text>
        <dbReference type="Rhea" id="RHEA:16845"/>
        <dbReference type="ChEBI" id="CHEBI:15377"/>
        <dbReference type="ChEBI" id="CHEBI:15378"/>
        <dbReference type="ChEBI" id="CHEBI:16452"/>
        <dbReference type="ChEBI" id="CHEBI:16947"/>
        <dbReference type="ChEBI" id="CHEBI:57287"/>
        <dbReference type="ChEBI" id="CHEBI:57288"/>
        <dbReference type="EC" id="2.3.3.16"/>
    </reaction>
</comment>
<dbReference type="InterPro" id="IPR002020">
    <property type="entry name" value="Citrate_synthase"/>
</dbReference>
<keyword evidence="3 5" id="KW-0808">Transferase</keyword>
<evidence type="ECO:0000256" key="4">
    <source>
        <dbReference type="ARBA" id="ARBA00049288"/>
    </source>
</evidence>
<feature type="active site" evidence="6">
    <location>
        <position position="391"/>
    </location>
</feature>
<evidence type="ECO:0000256" key="1">
    <source>
        <dbReference type="ARBA" id="ARBA00005163"/>
    </source>
</evidence>
<evidence type="ECO:0000256" key="5">
    <source>
        <dbReference type="PIRNR" id="PIRNR001369"/>
    </source>
</evidence>